<dbReference type="GeneID" id="14206909"/>
<feature type="transmembrane region" description="Helical" evidence="1">
    <location>
        <begin position="41"/>
        <end position="61"/>
    </location>
</feature>
<evidence type="ECO:0000313" key="2">
    <source>
        <dbReference type="EMBL" id="SFJ29284.1"/>
    </source>
</evidence>
<name>A0A1I3Q4Z3_9EURY</name>
<dbReference type="OrthoDB" id="202859at2157"/>
<dbReference type="RefSeq" id="WP_015233345.1">
    <property type="nucleotide sequence ID" value="NZ_FORO01000020.1"/>
</dbReference>
<protein>
    <submittedName>
        <fullName evidence="2">Uncharacterized protein</fullName>
    </submittedName>
</protein>
<keyword evidence="1" id="KW-0472">Membrane</keyword>
<dbReference type="OMA" id="VAPEFIM"/>
<accession>A0A1I3Q4Z3</accession>
<keyword evidence="1" id="KW-1133">Transmembrane helix</keyword>
<sequence>MVDNPRKAYGALLVMIAAAISGVIIAAGFVAPEFIMDGNSFWFFLGAVAMMIVCALISWSVNLPYIITEEFTSNGGDE</sequence>
<organism evidence="2 3">
    <name type="scientific">Natronobacterium gregoryi</name>
    <dbReference type="NCBI Taxonomy" id="44930"/>
    <lineage>
        <taxon>Archaea</taxon>
        <taxon>Methanobacteriati</taxon>
        <taxon>Methanobacteriota</taxon>
        <taxon>Stenosarchaea group</taxon>
        <taxon>Halobacteria</taxon>
        <taxon>Halobacteriales</taxon>
        <taxon>Natrialbaceae</taxon>
        <taxon>Natronobacterium</taxon>
    </lineage>
</organism>
<gene>
    <name evidence="2" type="ORF">SAMN05443661_12069</name>
</gene>
<proteinExistence type="predicted"/>
<dbReference type="Proteomes" id="UP000182829">
    <property type="component" value="Unassembled WGS sequence"/>
</dbReference>
<dbReference type="EMBL" id="FORO01000020">
    <property type="protein sequence ID" value="SFJ29284.1"/>
    <property type="molecule type" value="Genomic_DNA"/>
</dbReference>
<evidence type="ECO:0000256" key="1">
    <source>
        <dbReference type="SAM" id="Phobius"/>
    </source>
</evidence>
<reference evidence="2 3" key="1">
    <citation type="submission" date="2016-10" db="EMBL/GenBank/DDBJ databases">
        <authorList>
            <person name="de Groot N.N."/>
        </authorList>
    </citation>
    <scope>NUCLEOTIDE SEQUENCE [LARGE SCALE GENOMIC DNA]</scope>
    <source>
        <strain evidence="2 3">SP2</strain>
    </source>
</reference>
<evidence type="ECO:0000313" key="3">
    <source>
        <dbReference type="Proteomes" id="UP000182829"/>
    </source>
</evidence>
<keyword evidence="1" id="KW-0812">Transmembrane</keyword>
<feature type="transmembrane region" description="Helical" evidence="1">
    <location>
        <begin position="12"/>
        <end position="35"/>
    </location>
</feature>
<dbReference type="AlphaFoldDB" id="A0A1I3Q4Z3"/>